<protein>
    <submittedName>
        <fullName evidence="2">AGAP005580-PA-like protein</fullName>
    </submittedName>
</protein>
<name>A0A084WKP0_ANOSI</name>
<dbReference type="PANTHER" id="PTHR13523">
    <property type="entry name" value="COILED-COIL-HELIX-COILED-COIL-HELIX DOMAIN CONTAINING 2/NUR77"/>
    <property type="match status" value="1"/>
</dbReference>
<proteinExistence type="predicted"/>
<organism evidence="2">
    <name type="scientific">Anopheles sinensis</name>
    <name type="common">Mosquito</name>
    <dbReference type="NCBI Taxonomy" id="74873"/>
    <lineage>
        <taxon>Eukaryota</taxon>
        <taxon>Metazoa</taxon>
        <taxon>Ecdysozoa</taxon>
        <taxon>Arthropoda</taxon>
        <taxon>Hexapoda</taxon>
        <taxon>Insecta</taxon>
        <taxon>Pterygota</taxon>
        <taxon>Neoptera</taxon>
        <taxon>Endopterygota</taxon>
        <taxon>Diptera</taxon>
        <taxon>Nematocera</taxon>
        <taxon>Culicoidea</taxon>
        <taxon>Culicidae</taxon>
        <taxon>Anophelinae</taxon>
        <taxon>Anopheles</taxon>
    </lineage>
</organism>
<dbReference type="GO" id="GO:0007005">
    <property type="term" value="P:mitochondrion organization"/>
    <property type="evidence" value="ECO:0007669"/>
    <property type="project" value="InterPro"/>
</dbReference>
<dbReference type="OMA" id="EDGPCAY"/>
<reference evidence="3" key="2">
    <citation type="submission" date="2020-05" db="UniProtKB">
        <authorList>
            <consortium name="EnsemblMetazoa"/>
        </authorList>
    </citation>
    <scope>IDENTIFICATION</scope>
</reference>
<dbReference type="AlphaFoldDB" id="A0A084WKP0"/>
<dbReference type="GO" id="GO:0005634">
    <property type="term" value="C:nucleus"/>
    <property type="evidence" value="ECO:0007669"/>
    <property type="project" value="TreeGrafter"/>
</dbReference>
<accession>A0A084WKP0</accession>
<dbReference type="VEuPathDB" id="VectorBase:ASIC018834"/>
<evidence type="ECO:0000313" key="2">
    <source>
        <dbReference type="EMBL" id="KFB50784.1"/>
    </source>
</evidence>
<dbReference type="PANTHER" id="PTHR13523:SF2">
    <property type="entry name" value="COILED-COIL-HELIX-COILED-COIL-HELIX DOMAIN CONTAINING 2, ISOFORM A-RELATED"/>
    <property type="match status" value="1"/>
</dbReference>
<keyword evidence="4" id="KW-1185">Reference proteome</keyword>
<dbReference type="STRING" id="74873.A0A084WKP0"/>
<feature type="compositionally biased region" description="Polar residues" evidence="1">
    <location>
        <begin position="32"/>
        <end position="53"/>
    </location>
</feature>
<dbReference type="PROSITE" id="PS51808">
    <property type="entry name" value="CHCH"/>
    <property type="match status" value="1"/>
</dbReference>
<dbReference type="EMBL" id="KE525349">
    <property type="protein sequence ID" value="KFB50784.1"/>
    <property type="molecule type" value="Genomic_DNA"/>
</dbReference>
<reference evidence="2 4" key="1">
    <citation type="journal article" date="2014" name="BMC Genomics">
        <title>Genome sequence of Anopheles sinensis provides insight into genetics basis of mosquito competence for malaria parasites.</title>
        <authorList>
            <person name="Zhou D."/>
            <person name="Zhang D."/>
            <person name="Ding G."/>
            <person name="Shi L."/>
            <person name="Hou Q."/>
            <person name="Ye Y."/>
            <person name="Xu Y."/>
            <person name="Zhou H."/>
            <person name="Xiong C."/>
            <person name="Li S."/>
            <person name="Yu J."/>
            <person name="Hong S."/>
            <person name="Yu X."/>
            <person name="Zou P."/>
            <person name="Chen C."/>
            <person name="Chang X."/>
            <person name="Wang W."/>
            <person name="Lv Y."/>
            <person name="Sun Y."/>
            <person name="Ma L."/>
            <person name="Shen B."/>
            <person name="Zhu C."/>
        </authorList>
    </citation>
    <scope>NUCLEOTIDE SEQUENCE [LARGE SCALE GENOMIC DNA]</scope>
</reference>
<evidence type="ECO:0000256" key="1">
    <source>
        <dbReference type="SAM" id="MobiDB-lite"/>
    </source>
</evidence>
<feature type="compositionally biased region" description="Low complexity" evidence="1">
    <location>
        <begin position="17"/>
        <end position="31"/>
    </location>
</feature>
<sequence>MPRRDSRSKTVPPALNKSPTSDSKKGSTSTSPNVAPSGTPSASEPQTKPNTPAGSGFLAQMAATAGGVAIGSAVGRALGGLFDGTETKDEKSNVIPVEPKVASSAISTEPAKHAASGECEWEIKRFVACVLDDPADMKLCEGFMEAMRQCKKSSKTEFFYEA</sequence>
<gene>
    <name evidence="2" type="ORF">ZHAS_00018834</name>
</gene>
<dbReference type="GO" id="GO:0005739">
    <property type="term" value="C:mitochondrion"/>
    <property type="evidence" value="ECO:0007669"/>
    <property type="project" value="TreeGrafter"/>
</dbReference>
<evidence type="ECO:0000313" key="3">
    <source>
        <dbReference type="EnsemblMetazoa" id="ASIC018834-PA"/>
    </source>
</evidence>
<dbReference type="EMBL" id="ATLV01024126">
    <property type="status" value="NOT_ANNOTATED_CDS"/>
    <property type="molecule type" value="Genomic_DNA"/>
</dbReference>
<dbReference type="Proteomes" id="UP000030765">
    <property type="component" value="Unassembled WGS sequence"/>
</dbReference>
<dbReference type="OrthoDB" id="1106148at2759"/>
<dbReference type="InterPro" id="IPR055304">
    <property type="entry name" value="CHCHD2/10-like"/>
</dbReference>
<feature type="region of interest" description="Disordered" evidence="1">
    <location>
        <begin position="1"/>
        <end position="56"/>
    </location>
</feature>
<dbReference type="EnsemblMetazoa" id="ASIC018834-RA">
    <property type="protein sequence ID" value="ASIC018834-PA"/>
    <property type="gene ID" value="ASIC018834"/>
</dbReference>
<evidence type="ECO:0000313" key="4">
    <source>
        <dbReference type="Proteomes" id="UP000030765"/>
    </source>
</evidence>